<reference evidence="1 2" key="1">
    <citation type="submission" date="2019-10" db="EMBL/GenBank/DDBJ databases">
        <title>Assembly and Annotation for the nematode Trichostrongylus colubriformis.</title>
        <authorList>
            <person name="Martin J."/>
        </authorList>
    </citation>
    <scope>NUCLEOTIDE SEQUENCE [LARGE SCALE GENOMIC DNA]</scope>
    <source>
        <strain evidence="1">G859</strain>
        <tissue evidence="1">Whole worm</tissue>
    </source>
</reference>
<evidence type="ECO:0000313" key="2">
    <source>
        <dbReference type="Proteomes" id="UP001331761"/>
    </source>
</evidence>
<gene>
    <name evidence="1" type="ORF">GCK32_021034</name>
</gene>
<evidence type="ECO:0000313" key="1">
    <source>
        <dbReference type="EMBL" id="KAK5981768.1"/>
    </source>
</evidence>
<proteinExistence type="predicted"/>
<name>A0AAN8ISJ6_TRICO</name>
<protein>
    <submittedName>
        <fullName evidence="1">Uncharacterized protein</fullName>
    </submittedName>
</protein>
<dbReference type="EMBL" id="WIXE01005915">
    <property type="protein sequence ID" value="KAK5981768.1"/>
    <property type="molecule type" value="Genomic_DNA"/>
</dbReference>
<keyword evidence="2" id="KW-1185">Reference proteome</keyword>
<sequence>MLTKMGEDAQLEEADEGYGLSPALDESLKFDDEAERWICSIDGVINIAY</sequence>
<accession>A0AAN8ISJ6</accession>
<comment type="caution">
    <text evidence="1">The sequence shown here is derived from an EMBL/GenBank/DDBJ whole genome shotgun (WGS) entry which is preliminary data.</text>
</comment>
<dbReference type="AlphaFoldDB" id="A0AAN8ISJ6"/>
<dbReference type="Proteomes" id="UP001331761">
    <property type="component" value="Unassembled WGS sequence"/>
</dbReference>
<organism evidence="1 2">
    <name type="scientific">Trichostrongylus colubriformis</name>
    <name type="common">Black scour worm</name>
    <dbReference type="NCBI Taxonomy" id="6319"/>
    <lineage>
        <taxon>Eukaryota</taxon>
        <taxon>Metazoa</taxon>
        <taxon>Ecdysozoa</taxon>
        <taxon>Nematoda</taxon>
        <taxon>Chromadorea</taxon>
        <taxon>Rhabditida</taxon>
        <taxon>Rhabditina</taxon>
        <taxon>Rhabditomorpha</taxon>
        <taxon>Strongyloidea</taxon>
        <taxon>Trichostrongylidae</taxon>
        <taxon>Trichostrongylus</taxon>
    </lineage>
</organism>